<organism evidence="1 2">
    <name type="scientific">Cylicocyclus nassatus</name>
    <name type="common">Nematode worm</name>
    <dbReference type="NCBI Taxonomy" id="53992"/>
    <lineage>
        <taxon>Eukaryota</taxon>
        <taxon>Metazoa</taxon>
        <taxon>Ecdysozoa</taxon>
        <taxon>Nematoda</taxon>
        <taxon>Chromadorea</taxon>
        <taxon>Rhabditida</taxon>
        <taxon>Rhabditina</taxon>
        <taxon>Rhabditomorpha</taxon>
        <taxon>Strongyloidea</taxon>
        <taxon>Strongylidae</taxon>
        <taxon>Cylicocyclus</taxon>
    </lineage>
</organism>
<sequence>MYRDCFVCFKEDYNCIRMRTHFETTHCTSHLTEHVIEKHLVIGFKSRDPKWQSKLIVKTGAVTRRFLGFDRIHHVGDDSDMD</sequence>
<dbReference type="EMBL" id="CATQJL010000316">
    <property type="protein sequence ID" value="CAJ0607914.1"/>
    <property type="molecule type" value="Genomic_DNA"/>
</dbReference>
<gene>
    <name evidence="1" type="ORF">CYNAS_LOCUS19897</name>
</gene>
<evidence type="ECO:0000313" key="1">
    <source>
        <dbReference type="EMBL" id="CAJ0607914.1"/>
    </source>
</evidence>
<comment type="caution">
    <text evidence="1">The sequence shown here is derived from an EMBL/GenBank/DDBJ whole genome shotgun (WGS) entry which is preliminary data.</text>
</comment>
<dbReference type="Proteomes" id="UP001176961">
    <property type="component" value="Unassembled WGS sequence"/>
</dbReference>
<accession>A0AA36HBU4</accession>
<name>A0AA36HBU4_CYLNA</name>
<evidence type="ECO:0000313" key="2">
    <source>
        <dbReference type="Proteomes" id="UP001176961"/>
    </source>
</evidence>
<reference evidence="1" key="1">
    <citation type="submission" date="2023-07" db="EMBL/GenBank/DDBJ databases">
        <authorList>
            <consortium name="CYATHOMIX"/>
        </authorList>
    </citation>
    <scope>NUCLEOTIDE SEQUENCE</scope>
    <source>
        <strain evidence="1">N/A</strain>
    </source>
</reference>
<dbReference type="AlphaFoldDB" id="A0AA36HBU4"/>
<protein>
    <submittedName>
        <fullName evidence="1">Uncharacterized protein</fullName>
    </submittedName>
</protein>
<keyword evidence="2" id="KW-1185">Reference proteome</keyword>
<proteinExistence type="predicted"/>